<name>A0A0F9EVN6_9ZZZZ</name>
<protein>
    <recommendedName>
        <fullName evidence="12">Tyrosine recombinase XerC</fullName>
    </recommendedName>
</protein>
<dbReference type="GO" id="GO:0015074">
    <property type="term" value="P:DNA integration"/>
    <property type="evidence" value="ECO:0007669"/>
    <property type="project" value="UniProtKB-KW"/>
</dbReference>
<dbReference type="InterPro" id="IPR050090">
    <property type="entry name" value="Tyrosine_recombinase_XerCD"/>
</dbReference>
<dbReference type="PROSITE" id="PS51900">
    <property type="entry name" value="CB"/>
    <property type="match status" value="1"/>
</dbReference>
<accession>A0A0F9EVN6</accession>
<dbReference type="HAMAP" id="MF_01808">
    <property type="entry name" value="Recomb_XerC_XerD"/>
    <property type="match status" value="1"/>
</dbReference>
<evidence type="ECO:0000256" key="8">
    <source>
        <dbReference type="ARBA" id="ARBA00023306"/>
    </source>
</evidence>
<dbReference type="PANTHER" id="PTHR30349:SF77">
    <property type="entry name" value="TYROSINE RECOMBINASE XERC"/>
    <property type="match status" value="1"/>
</dbReference>
<dbReference type="InterPro" id="IPR002104">
    <property type="entry name" value="Integrase_catalytic"/>
</dbReference>
<comment type="caution">
    <text evidence="11">The sequence shown here is derived from an EMBL/GenBank/DDBJ whole genome shotgun (WGS) entry which is preliminary data.</text>
</comment>
<keyword evidence="6" id="KW-0238">DNA-binding</keyword>
<keyword evidence="4" id="KW-0159">Chromosome partition</keyword>
<dbReference type="Gene3D" id="1.10.150.130">
    <property type="match status" value="1"/>
</dbReference>
<feature type="domain" description="Core-binding (CB)" evidence="10">
    <location>
        <begin position="24"/>
        <end position="110"/>
    </location>
</feature>
<dbReference type="Pfam" id="PF02899">
    <property type="entry name" value="Phage_int_SAM_1"/>
    <property type="match status" value="1"/>
</dbReference>
<dbReference type="GO" id="GO:0007059">
    <property type="term" value="P:chromosome segregation"/>
    <property type="evidence" value="ECO:0007669"/>
    <property type="project" value="UniProtKB-KW"/>
</dbReference>
<feature type="domain" description="Tyr recombinase" evidence="9">
    <location>
        <begin position="131"/>
        <end position="308"/>
    </location>
</feature>
<evidence type="ECO:0000313" key="11">
    <source>
        <dbReference type="EMBL" id="KKL78228.1"/>
    </source>
</evidence>
<keyword evidence="2" id="KW-0963">Cytoplasm</keyword>
<evidence type="ECO:0000259" key="9">
    <source>
        <dbReference type="PROSITE" id="PS51898"/>
    </source>
</evidence>
<dbReference type="GO" id="GO:0051301">
    <property type="term" value="P:cell division"/>
    <property type="evidence" value="ECO:0007669"/>
    <property type="project" value="UniProtKB-KW"/>
</dbReference>
<dbReference type="GO" id="GO:0006310">
    <property type="term" value="P:DNA recombination"/>
    <property type="evidence" value="ECO:0007669"/>
    <property type="project" value="UniProtKB-KW"/>
</dbReference>
<keyword evidence="5" id="KW-0229">DNA integration</keyword>
<dbReference type="InterPro" id="IPR010998">
    <property type="entry name" value="Integrase_recombinase_N"/>
</dbReference>
<evidence type="ECO:0000256" key="7">
    <source>
        <dbReference type="ARBA" id="ARBA00023172"/>
    </source>
</evidence>
<dbReference type="InterPro" id="IPR013762">
    <property type="entry name" value="Integrase-like_cat_sf"/>
</dbReference>
<dbReference type="GO" id="GO:0003677">
    <property type="term" value="F:DNA binding"/>
    <property type="evidence" value="ECO:0007669"/>
    <property type="project" value="UniProtKB-KW"/>
</dbReference>
<dbReference type="PANTHER" id="PTHR30349">
    <property type="entry name" value="PHAGE INTEGRASE-RELATED"/>
    <property type="match status" value="1"/>
</dbReference>
<evidence type="ECO:0000256" key="2">
    <source>
        <dbReference type="ARBA" id="ARBA00022490"/>
    </source>
</evidence>
<evidence type="ECO:0000256" key="4">
    <source>
        <dbReference type="ARBA" id="ARBA00022829"/>
    </source>
</evidence>
<evidence type="ECO:0000256" key="6">
    <source>
        <dbReference type="ARBA" id="ARBA00023125"/>
    </source>
</evidence>
<dbReference type="InterPro" id="IPR023009">
    <property type="entry name" value="Tyrosine_recombinase_XerC/XerD"/>
</dbReference>
<evidence type="ECO:0000256" key="5">
    <source>
        <dbReference type="ARBA" id="ARBA00022908"/>
    </source>
</evidence>
<dbReference type="AlphaFoldDB" id="A0A0F9EVN6"/>
<dbReference type="SUPFAM" id="SSF56349">
    <property type="entry name" value="DNA breaking-rejoining enzymes"/>
    <property type="match status" value="1"/>
</dbReference>
<dbReference type="InterPro" id="IPR011010">
    <property type="entry name" value="DNA_brk_join_enz"/>
</dbReference>
<proteinExistence type="inferred from homology"/>
<dbReference type="InterPro" id="IPR004107">
    <property type="entry name" value="Integrase_SAM-like_N"/>
</dbReference>
<reference evidence="11" key="1">
    <citation type="journal article" date="2015" name="Nature">
        <title>Complex archaea that bridge the gap between prokaryotes and eukaryotes.</title>
        <authorList>
            <person name="Spang A."/>
            <person name="Saw J.H."/>
            <person name="Jorgensen S.L."/>
            <person name="Zaremba-Niedzwiedzka K."/>
            <person name="Martijn J."/>
            <person name="Lind A.E."/>
            <person name="van Eijk R."/>
            <person name="Schleper C."/>
            <person name="Guy L."/>
            <person name="Ettema T.J."/>
        </authorList>
    </citation>
    <scope>NUCLEOTIDE SEQUENCE</scope>
</reference>
<evidence type="ECO:0000256" key="3">
    <source>
        <dbReference type="ARBA" id="ARBA00022618"/>
    </source>
</evidence>
<evidence type="ECO:0000256" key="1">
    <source>
        <dbReference type="ARBA" id="ARBA00004496"/>
    </source>
</evidence>
<dbReference type="Gene3D" id="1.10.443.10">
    <property type="entry name" value="Intergrase catalytic core"/>
    <property type="match status" value="1"/>
</dbReference>
<dbReference type="InterPro" id="IPR044068">
    <property type="entry name" value="CB"/>
</dbReference>
<organism evidence="11">
    <name type="scientific">marine sediment metagenome</name>
    <dbReference type="NCBI Taxonomy" id="412755"/>
    <lineage>
        <taxon>unclassified sequences</taxon>
        <taxon>metagenomes</taxon>
        <taxon>ecological metagenomes</taxon>
    </lineage>
</organism>
<gene>
    <name evidence="11" type="ORF">LCGC14_2026960</name>
</gene>
<evidence type="ECO:0008006" key="12">
    <source>
        <dbReference type="Google" id="ProtNLM"/>
    </source>
</evidence>
<evidence type="ECO:0000259" key="10">
    <source>
        <dbReference type="PROSITE" id="PS51900"/>
    </source>
</evidence>
<keyword evidence="3" id="KW-0132">Cell division</keyword>
<dbReference type="PROSITE" id="PS51898">
    <property type="entry name" value="TYR_RECOMBINASE"/>
    <property type="match status" value="1"/>
</dbReference>
<dbReference type="EMBL" id="LAZR01023524">
    <property type="protein sequence ID" value="KKL78228.1"/>
    <property type="molecule type" value="Genomic_DNA"/>
</dbReference>
<keyword evidence="8" id="KW-0131">Cell cycle</keyword>
<comment type="subcellular location">
    <subcellularLocation>
        <location evidence="1">Cytoplasm</location>
    </subcellularLocation>
</comment>
<sequence>MNLLAFNKVDQMRFEHCVKDIENTGFRKALEHFYKYLQVLNRSENTIRWYLADNVLFLKYIEEEPGEKKLADLGKNDLRDFLADQLSRKISRRSLARRVSSIKNFFKFLIKQGCLESSSIIHIDSPRGEKKLPKVAAKEDLLDILKHHVPESALDRRNTAIVAFLYGTGARVSEMIGLDLRDIDFRTGLVSLKGKGDKTRLVPAGSFVLDRIKGWLDVRQASSEAVFTSLSGKRLTARHIRNILDAAIKKVSLNMRLSPHTIRHSFATHLMDKGVDVRVVQELLGHVSLSTTQIYTHVSMERLKAMYNRYHPHAK</sequence>
<dbReference type="NCBIfam" id="NF040815">
    <property type="entry name" value="recomb_XerA_Arch"/>
    <property type="match status" value="1"/>
</dbReference>
<keyword evidence="7" id="KW-0233">DNA recombination</keyword>
<dbReference type="GO" id="GO:0005737">
    <property type="term" value="C:cytoplasm"/>
    <property type="evidence" value="ECO:0007669"/>
    <property type="project" value="UniProtKB-SubCell"/>
</dbReference>
<dbReference type="Pfam" id="PF00589">
    <property type="entry name" value="Phage_integrase"/>
    <property type="match status" value="1"/>
</dbReference>